<evidence type="ECO:0000256" key="2">
    <source>
        <dbReference type="ARBA" id="ARBA00022723"/>
    </source>
</evidence>
<evidence type="ECO:0000313" key="7">
    <source>
        <dbReference type="Proteomes" id="UP000199233"/>
    </source>
</evidence>
<keyword evidence="6" id="KW-0223">Dioxygenase</keyword>
<evidence type="ECO:0000256" key="1">
    <source>
        <dbReference type="ARBA" id="ARBA00022714"/>
    </source>
</evidence>
<keyword evidence="7" id="KW-1185">Reference proteome</keyword>
<sequence>MLPLDIAGLPPIAAFDVGGEIYVTSNVCTHNVAMLSDGFFEGDTIECPLHGGCFNVRTGEATQFPCEVPLQTFPVIVEGDDLYTEIKDH</sequence>
<protein>
    <submittedName>
        <fullName evidence="6">Ethylbenzene dioxygenase ferredoxin subunit</fullName>
    </submittedName>
</protein>
<dbReference type="Gene3D" id="2.102.10.10">
    <property type="entry name" value="Rieske [2Fe-2S] iron-sulphur domain"/>
    <property type="match status" value="1"/>
</dbReference>
<keyword evidence="2" id="KW-0479">Metal-binding</keyword>
<proteinExistence type="predicted"/>
<accession>A0A1H9ABR6</accession>
<dbReference type="GO" id="GO:0046872">
    <property type="term" value="F:metal ion binding"/>
    <property type="evidence" value="ECO:0007669"/>
    <property type="project" value="UniProtKB-KW"/>
</dbReference>
<feature type="domain" description="Rieske" evidence="5">
    <location>
        <begin position="1"/>
        <end position="84"/>
    </location>
</feature>
<dbReference type="PROSITE" id="PS51296">
    <property type="entry name" value="RIESKE"/>
    <property type="match status" value="1"/>
</dbReference>
<dbReference type="STRING" id="489703.SAMN04488038_101340"/>
<dbReference type="Pfam" id="PF00355">
    <property type="entry name" value="Rieske"/>
    <property type="match status" value="1"/>
</dbReference>
<gene>
    <name evidence="6" type="ORF">SAMN04488038_101340</name>
</gene>
<dbReference type="CDD" id="cd03528">
    <property type="entry name" value="Rieske_RO_ferredoxin"/>
    <property type="match status" value="1"/>
</dbReference>
<keyword evidence="3" id="KW-0408">Iron</keyword>
<dbReference type="PANTHER" id="PTHR21496">
    <property type="entry name" value="FERREDOXIN-RELATED"/>
    <property type="match status" value="1"/>
</dbReference>
<dbReference type="EMBL" id="FOFS01000001">
    <property type="protein sequence ID" value="SEP73873.1"/>
    <property type="molecule type" value="Genomic_DNA"/>
</dbReference>
<evidence type="ECO:0000313" key="6">
    <source>
        <dbReference type="EMBL" id="SEP73873.1"/>
    </source>
</evidence>
<organism evidence="6 7">
    <name type="scientific">Solimonas aquatica</name>
    <dbReference type="NCBI Taxonomy" id="489703"/>
    <lineage>
        <taxon>Bacteria</taxon>
        <taxon>Pseudomonadati</taxon>
        <taxon>Pseudomonadota</taxon>
        <taxon>Gammaproteobacteria</taxon>
        <taxon>Nevskiales</taxon>
        <taxon>Nevskiaceae</taxon>
        <taxon>Solimonas</taxon>
    </lineage>
</organism>
<dbReference type="AlphaFoldDB" id="A0A1H9ABR6"/>
<dbReference type="InterPro" id="IPR017941">
    <property type="entry name" value="Rieske_2Fe-2S"/>
</dbReference>
<dbReference type="InterPro" id="IPR036922">
    <property type="entry name" value="Rieske_2Fe-2S_sf"/>
</dbReference>
<keyword evidence="6" id="KW-0560">Oxidoreductase</keyword>
<evidence type="ECO:0000256" key="3">
    <source>
        <dbReference type="ARBA" id="ARBA00023004"/>
    </source>
</evidence>
<dbReference type="GO" id="GO:0051537">
    <property type="term" value="F:2 iron, 2 sulfur cluster binding"/>
    <property type="evidence" value="ECO:0007669"/>
    <property type="project" value="UniProtKB-KW"/>
</dbReference>
<dbReference type="Proteomes" id="UP000199233">
    <property type="component" value="Unassembled WGS sequence"/>
</dbReference>
<keyword evidence="1" id="KW-0001">2Fe-2S</keyword>
<dbReference type="PANTHER" id="PTHR21496:SF23">
    <property type="entry name" value="3-PHENYLPROPIONATE_CINNAMIC ACID DIOXYGENASE FERREDOXIN SUBUNIT"/>
    <property type="match status" value="1"/>
</dbReference>
<evidence type="ECO:0000256" key="4">
    <source>
        <dbReference type="ARBA" id="ARBA00023014"/>
    </source>
</evidence>
<name>A0A1H9ABR6_9GAMM</name>
<keyword evidence="4" id="KW-0411">Iron-sulfur</keyword>
<evidence type="ECO:0000259" key="5">
    <source>
        <dbReference type="PROSITE" id="PS51296"/>
    </source>
</evidence>
<reference evidence="6 7" key="1">
    <citation type="submission" date="2016-10" db="EMBL/GenBank/DDBJ databases">
        <authorList>
            <person name="de Groot N.N."/>
        </authorList>
    </citation>
    <scope>NUCLEOTIDE SEQUENCE [LARGE SCALE GENOMIC DNA]</scope>
    <source>
        <strain evidence="6 7">DSM 25927</strain>
    </source>
</reference>
<dbReference type="GO" id="GO:0051213">
    <property type="term" value="F:dioxygenase activity"/>
    <property type="evidence" value="ECO:0007669"/>
    <property type="project" value="UniProtKB-KW"/>
</dbReference>
<dbReference type="SUPFAM" id="SSF50022">
    <property type="entry name" value="ISP domain"/>
    <property type="match status" value="1"/>
</dbReference>